<dbReference type="EMBL" id="CH408155">
    <property type="protein sequence ID" value="EDK36899.2"/>
    <property type="molecule type" value="Genomic_DNA"/>
</dbReference>
<dbReference type="InParanoid" id="A5DCJ3"/>
<evidence type="ECO:0000313" key="1">
    <source>
        <dbReference type="EMBL" id="EDK36899.2"/>
    </source>
</evidence>
<gene>
    <name evidence="1" type="ORF">PGUG_00998</name>
</gene>
<dbReference type="Proteomes" id="UP000001997">
    <property type="component" value="Unassembled WGS sequence"/>
</dbReference>
<dbReference type="AlphaFoldDB" id="A5DCJ3"/>
<feature type="non-terminal residue" evidence="1">
    <location>
        <position position="205"/>
    </location>
</feature>
<dbReference type="GeneID" id="5129009"/>
<organism evidence="1 2">
    <name type="scientific">Meyerozyma guilliermondii (strain ATCC 6260 / CBS 566 / DSM 6381 / JCM 1539 / NBRC 10279 / NRRL Y-324)</name>
    <name type="common">Yeast</name>
    <name type="synonym">Candida guilliermondii</name>
    <dbReference type="NCBI Taxonomy" id="294746"/>
    <lineage>
        <taxon>Eukaryota</taxon>
        <taxon>Fungi</taxon>
        <taxon>Dikarya</taxon>
        <taxon>Ascomycota</taxon>
        <taxon>Saccharomycotina</taxon>
        <taxon>Pichiomycetes</taxon>
        <taxon>Debaryomycetaceae</taxon>
        <taxon>Meyerozyma</taxon>
    </lineage>
</organism>
<keyword evidence="2" id="KW-1185">Reference proteome</keyword>
<dbReference type="KEGG" id="pgu:PGUG_00998"/>
<accession>A5DCJ3</accession>
<protein>
    <submittedName>
        <fullName evidence="1">Uncharacterized protein</fullName>
    </submittedName>
</protein>
<dbReference type="VEuPathDB" id="FungiDB:PGUG_00998"/>
<evidence type="ECO:0000313" key="2">
    <source>
        <dbReference type="Proteomes" id="UP000001997"/>
    </source>
</evidence>
<dbReference type="HOGENOM" id="CLU_1346057_0_0_1"/>
<dbReference type="RefSeq" id="XP_001487620.2">
    <property type="nucleotide sequence ID" value="XM_001487570.1"/>
</dbReference>
<proteinExistence type="predicted"/>
<name>A5DCJ3_PICGU</name>
<reference evidence="1 2" key="1">
    <citation type="journal article" date="2009" name="Nature">
        <title>Evolution of pathogenicity and sexual reproduction in eight Candida genomes.</title>
        <authorList>
            <person name="Butler G."/>
            <person name="Rasmussen M.D."/>
            <person name="Lin M.F."/>
            <person name="Santos M.A."/>
            <person name="Sakthikumar S."/>
            <person name="Munro C.A."/>
            <person name="Rheinbay E."/>
            <person name="Grabherr M."/>
            <person name="Forche A."/>
            <person name="Reedy J.L."/>
            <person name="Agrafioti I."/>
            <person name="Arnaud M.B."/>
            <person name="Bates S."/>
            <person name="Brown A.J."/>
            <person name="Brunke S."/>
            <person name="Costanzo M.C."/>
            <person name="Fitzpatrick D.A."/>
            <person name="de Groot P.W."/>
            <person name="Harris D."/>
            <person name="Hoyer L.L."/>
            <person name="Hube B."/>
            <person name="Klis F.M."/>
            <person name="Kodira C."/>
            <person name="Lennard N."/>
            <person name="Logue M.E."/>
            <person name="Martin R."/>
            <person name="Neiman A.M."/>
            <person name="Nikolaou E."/>
            <person name="Quail M.A."/>
            <person name="Quinn J."/>
            <person name="Santos M.C."/>
            <person name="Schmitzberger F.F."/>
            <person name="Sherlock G."/>
            <person name="Shah P."/>
            <person name="Silverstein K.A."/>
            <person name="Skrzypek M.S."/>
            <person name="Soll D."/>
            <person name="Staggs R."/>
            <person name="Stansfield I."/>
            <person name="Stumpf M.P."/>
            <person name="Sudbery P.E."/>
            <person name="Srikantha T."/>
            <person name="Zeng Q."/>
            <person name="Berman J."/>
            <person name="Berriman M."/>
            <person name="Heitman J."/>
            <person name="Gow N.A."/>
            <person name="Lorenz M.C."/>
            <person name="Birren B.W."/>
            <person name="Kellis M."/>
            <person name="Cuomo C.A."/>
        </authorList>
    </citation>
    <scope>NUCLEOTIDE SEQUENCE [LARGE SCALE GENOMIC DNA]</scope>
    <source>
        <strain evidence="2">ATCC 6260 / CBS 566 / DSM 6381 / JCM 1539 / NBRC 10279 / NRRL Y-324</strain>
    </source>
</reference>
<sequence>MAGRIRVKMSSLIMATTSSSSSLISMSLESSYSSLITGAPVVKCSVKIRKISGFITAHWLSLASFSMVMKLDPNITDLMPSTEKSFTAKGLRAASLPLKNSNVSFSFKIDIEGRNLRACSLGVSAVWMNKLRTKSARRDRAARSPLKKRPDIPLNMLSISIVISQRSGTMSSPRCTHRVQYLYQSTNYLHQYTHSSNKIFSNIET</sequence>